<comment type="caution">
    <text evidence="1">The sequence shown here is derived from an EMBL/GenBank/DDBJ whole genome shotgun (WGS) entry which is preliminary data.</text>
</comment>
<dbReference type="EMBL" id="CAJVPY010064527">
    <property type="protein sequence ID" value="CAG8824244.1"/>
    <property type="molecule type" value="Genomic_DNA"/>
</dbReference>
<keyword evidence="2" id="KW-1185">Reference proteome</keyword>
<dbReference type="PROSITE" id="PS01032">
    <property type="entry name" value="PPM_1"/>
    <property type="match status" value="1"/>
</dbReference>
<evidence type="ECO:0000313" key="1">
    <source>
        <dbReference type="EMBL" id="CAG8824244.1"/>
    </source>
</evidence>
<dbReference type="AlphaFoldDB" id="A0A9N9PBA0"/>
<name>A0A9N9PBA0_9GLOM</name>
<dbReference type="InterPro" id="IPR036457">
    <property type="entry name" value="PPM-type-like_dom_sf"/>
</dbReference>
<dbReference type="SUPFAM" id="SSF81606">
    <property type="entry name" value="PP2C-like"/>
    <property type="match status" value="1"/>
</dbReference>
<reference evidence="1" key="1">
    <citation type="submission" date="2021-06" db="EMBL/GenBank/DDBJ databases">
        <authorList>
            <person name="Kallberg Y."/>
            <person name="Tangrot J."/>
            <person name="Rosling A."/>
        </authorList>
    </citation>
    <scope>NUCLEOTIDE SEQUENCE</scope>
    <source>
        <strain evidence="1">MA453B</strain>
    </source>
</reference>
<dbReference type="OrthoDB" id="2401661at2759"/>
<sequence length="99" mass="11615">MVKPILKEIYDETKFSKNYWKHDGLHVISFTKAGLREENQDGISIEFELNVNLKDERLKGYYLFGVYDGHGEHGYQISKDCVEHLPKYIAKRLLELLPT</sequence>
<proteinExistence type="predicted"/>
<feature type="non-terminal residue" evidence="1">
    <location>
        <position position="99"/>
    </location>
</feature>
<dbReference type="Gene3D" id="3.60.40.10">
    <property type="entry name" value="PPM-type phosphatase domain"/>
    <property type="match status" value="1"/>
</dbReference>
<organism evidence="1 2">
    <name type="scientific">Dentiscutata erythropus</name>
    <dbReference type="NCBI Taxonomy" id="1348616"/>
    <lineage>
        <taxon>Eukaryota</taxon>
        <taxon>Fungi</taxon>
        <taxon>Fungi incertae sedis</taxon>
        <taxon>Mucoromycota</taxon>
        <taxon>Glomeromycotina</taxon>
        <taxon>Glomeromycetes</taxon>
        <taxon>Diversisporales</taxon>
        <taxon>Gigasporaceae</taxon>
        <taxon>Dentiscutata</taxon>
    </lineage>
</organism>
<dbReference type="InterPro" id="IPR000222">
    <property type="entry name" value="PP2C_BS"/>
</dbReference>
<accession>A0A9N9PBA0</accession>
<evidence type="ECO:0000313" key="2">
    <source>
        <dbReference type="Proteomes" id="UP000789405"/>
    </source>
</evidence>
<gene>
    <name evidence="1" type="ORF">DERYTH_LOCUS27662</name>
</gene>
<dbReference type="GO" id="GO:0043169">
    <property type="term" value="F:cation binding"/>
    <property type="evidence" value="ECO:0007669"/>
    <property type="project" value="InterPro"/>
</dbReference>
<dbReference type="Proteomes" id="UP000789405">
    <property type="component" value="Unassembled WGS sequence"/>
</dbReference>
<protein>
    <submittedName>
        <fullName evidence="1">24733_t:CDS:1</fullName>
    </submittedName>
</protein>